<dbReference type="HOGENOM" id="CLU_3380514_0_0_9"/>
<dbReference type="KEGG" id="bli:BL05077"/>
<protein>
    <submittedName>
        <fullName evidence="1">Uncharacterized protein</fullName>
    </submittedName>
</protein>
<evidence type="ECO:0000313" key="2">
    <source>
        <dbReference type="Proteomes" id="UP000000606"/>
    </source>
</evidence>
<gene>
    <name evidence="1" type="ordered locus">BL05077</name>
</gene>
<dbReference type="EMBL" id="CP000002">
    <property type="protein sequence ID" value="AAU22491.2"/>
    <property type="molecule type" value="Genomic_DNA"/>
</dbReference>
<organism evidence="1 2">
    <name type="scientific">Bacillus licheniformis (strain ATCC 14580 / DSM 13 / JCM 2505 / CCUG 7422 / NBRC 12200 / NCIMB 9375 / NCTC 10341 / NRRL NRS-1264 / Gibson 46)</name>
    <dbReference type="NCBI Taxonomy" id="279010"/>
    <lineage>
        <taxon>Bacteria</taxon>
        <taxon>Bacillati</taxon>
        <taxon>Bacillota</taxon>
        <taxon>Bacilli</taxon>
        <taxon>Bacillales</taxon>
        <taxon>Bacillaceae</taxon>
        <taxon>Bacillus</taxon>
    </lineage>
</organism>
<sequence>MVYTFAWMVIFVSLGETLKKSLIWIITKICLYG</sequence>
<keyword evidence="2" id="KW-1185">Reference proteome</keyword>
<name>Q62XL7_BACLD</name>
<reference evidence="1 2" key="1">
    <citation type="journal article" date="2004" name="Genome Biol.">
        <title>Complete genome sequence of the industrial bacterium Bacillus licheniformis and comparisons with closely related Bacillus species.</title>
        <authorList>
            <person name="Rey M.W."/>
            <person name="Ramaiya P."/>
            <person name="Nelson B.A."/>
            <person name="Brody-Karpin S.D."/>
            <person name="Zaretsky E.J."/>
            <person name="Tang M."/>
            <person name="Lopez de Leon A."/>
            <person name="Xiang H."/>
            <person name="Gusti V."/>
            <person name="Clausen I.G."/>
            <person name="Olsen P.B."/>
            <person name="Rasmussen M.D."/>
            <person name="Andersen J.T."/>
            <person name="Jorgensen P.L."/>
            <person name="Larsen T.S."/>
            <person name="Sorokin A."/>
            <person name="Bolotin A."/>
            <person name="Lapidus A."/>
            <person name="Galleron N."/>
            <person name="Ehrlich S.D."/>
            <person name="Berka R.M."/>
        </authorList>
    </citation>
    <scope>NUCLEOTIDE SEQUENCE [LARGE SCALE GENOMIC DNA]</scope>
    <source>
        <strain evidence="2">ATCC 14580 / DSM 13 / JCM 2505 / CCUG 7422 / NBRC 12200 / NCIMB 9375 / NCTC 10341 / NRRL NRS-1264 / Gibson 46</strain>
    </source>
</reference>
<dbReference type="AlphaFoldDB" id="Q62XL7"/>
<accession>Q62XL7</accession>
<dbReference type="Proteomes" id="UP000000606">
    <property type="component" value="Chromosome"/>
</dbReference>
<evidence type="ECO:0000313" key="1">
    <source>
        <dbReference type="EMBL" id="AAU22491.2"/>
    </source>
</evidence>
<proteinExistence type="predicted"/>